<dbReference type="PANTHER" id="PTHR36766:SF40">
    <property type="entry name" value="DISEASE RESISTANCE PROTEIN RGA3"/>
    <property type="match status" value="1"/>
</dbReference>
<dbReference type="InterPro" id="IPR041118">
    <property type="entry name" value="Rx_N"/>
</dbReference>
<dbReference type="GO" id="GO:0043531">
    <property type="term" value="F:ADP binding"/>
    <property type="evidence" value="ECO:0007669"/>
    <property type="project" value="InterPro"/>
</dbReference>
<feature type="domain" description="R13L1/DRL21-like LRR repeat region" evidence="10">
    <location>
        <begin position="683"/>
        <end position="810"/>
    </location>
</feature>
<comment type="similarity">
    <text evidence="1">Belongs to the disease resistance NB-LRR family.</text>
</comment>
<evidence type="ECO:0000256" key="3">
    <source>
        <dbReference type="ARBA" id="ARBA00022737"/>
    </source>
</evidence>
<dbReference type="Gene3D" id="3.80.10.10">
    <property type="entry name" value="Ribonuclease Inhibitor"/>
    <property type="match status" value="2"/>
</dbReference>
<dbReference type="PRINTS" id="PR00364">
    <property type="entry name" value="DISEASERSIST"/>
</dbReference>
<evidence type="ECO:0000313" key="11">
    <source>
        <dbReference type="EMBL" id="KAF3325367.1"/>
    </source>
</evidence>
<feature type="domain" description="NB-ARC" evidence="7">
    <location>
        <begin position="177"/>
        <end position="343"/>
    </location>
</feature>
<evidence type="ECO:0000259" key="9">
    <source>
        <dbReference type="Pfam" id="PF23559"/>
    </source>
</evidence>
<dbReference type="Pfam" id="PF23559">
    <property type="entry name" value="WHD_DRP"/>
    <property type="match status" value="1"/>
</dbReference>
<keyword evidence="3" id="KW-0677">Repeat</keyword>
<evidence type="ECO:0000313" key="12">
    <source>
        <dbReference type="Proteomes" id="UP000623129"/>
    </source>
</evidence>
<dbReference type="InterPro" id="IPR056789">
    <property type="entry name" value="LRR_R13L1-DRL21"/>
</dbReference>
<evidence type="ECO:0000259" key="7">
    <source>
        <dbReference type="Pfam" id="PF00931"/>
    </source>
</evidence>
<evidence type="ECO:0000256" key="6">
    <source>
        <dbReference type="ARBA" id="ARBA00022840"/>
    </source>
</evidence>
<dbReference type="Gene3D" id="1.10.8.430">
    <property type="entry name" value="Helical domain of apoptotic protease-activating factors"/>
    <property type="match status" value="1"/>
</dbReference>
<dbReference type="OrthoDB" id="615805at2759"/>
<dbReference type="GO" id="GO:0051707">
    <property type="term" value="P:response to other organism"/>
    <property type="evidence" value="ECO:0007669"/>
    <property type="project" value="UniProtKB-ARBA"/>
</dbReference>
<dbReference type="Pfam" id="PF00931">
    <property type="entry name" value="NB-ARC"/>
    <property type="match status" value="1"/>
</dbReference>
<feature type="domain" description="Disease resistance protein winged helix" evidence="9">
    <location>
        <begin position="430"/>
        <end position="498"/>
    </location>
</feature>
<dbReference type="InterPro" id="IPR042197">
    <property type="entry name" value="Apaf_helical"/>
</dbReference>
<proteinExistence type="inferred from homology"/>
<dbReference type="PANTHER" id="PTHR36766">
    <property type="entry name" value="PLANT BROAD-SPECTRUM MILDEW RESISTANCE PROTEIN RPW8"/>
    <property type="match status" value="1"/>
</dbReference>
<dbReference type="Proteomes" id="UP000623129">
    <property type="component" value="Unassembled WGS sequence"/>
</dbReference>
<dbReference type="GO" id="GO:0006952">
    <property type="term" value="P:defense response"/>
    <property type="evidence" value="ECO:0007669"/>
    <property type="project" value="UniProtKB-KW"/>
</dbReference>
<evidence type="ECO:0000256" key="5">
    <source>
        <dbReference type="ARBA" id="ARBA00022821"/>
    </source>
</evidence>
<evidence type="ECO:0000256" key="2">
    <source>
        <dbReference type="ARBA" id="ARBA00022614"/>
    </source>
</evidence>
<evidence type="ECO:0000256" key="1">
    <source>
        <dbReference type="ARBA" id="ARBA00008894"/>
    </source>
</evidence>
<protein>
    <submittedName>
        <fullName evidence="11">Putative disease resistance protein RGA1</fullName>
    </submittedName>
</protein>
<keyword evidence="6" id="KW-0067">ATP-binding</keyword>
<keyword evidence="4" id="KW-0547">Nucleotide-binding</keyword>
<dbReference type="SUPFAM" id="SSF52540">
    <property type="entry name" value="P-loop containing nucleoside triphosphate hydrolases"/>
    <property type="match status" value="1"/>
</dbReference>
<dbReference type="Gene3D" id="1.10.10.10">
    <property type="entry name" value="Winged helix-like DNA-binding domain superfamily/Winged helix DNA-binding domain"/>
    <property type="match status" value="1"/>
</dbReference>
<feature type="domain" description="Disease resistance N-terminal" evidence="8">
    <location>
        <begin position="14"/>
        <end position="68"/>
    </location>
</feature>
<dbReference type="InterPro" id="IPR032675">
    <property type="entry name" value="LRR_dom_sf"/>
</dbReference>
<dbReference type="GO" id="GO:0005524">
    <property type="term" value="F:ATP binding"/>
    <property type="evidence" value="ECO:0007669"/>
    <property type="project" value="UniProtKB-KW"/>
</dbReference>
<accession>A0A833QTI5</accession>
<name>A0A833QTI5_9POAL</name>
<sequence>MEFFLSKIDFSRVAGAWELKSNLDQLRDSLPSVNYLMEKAEWWRFKNPNIARLLVQLQDAAYDAEDITSQLLSSFVSFIKNVVNNSGSKVTDVHAKLNSISAKLEREIGPLSSHDGQNHYGRAMQRPTSSINPEKVFGRENELEMVVKLMIQGDWAGCSSNYELSDSLVGRGKRKRAKNISILPIVGSGGVGKTTLAQLIYNDARVKTYFDLKIWVCVSDYFDLKRVTKEMIESANIELSKKGELRNNERELNVGDSLESLQQTLQGKVESKRCLIVLDDIWHEQSMDFEILCNPLRSGLQGSMILITTRLRNVAEVVGNRDPMELGGLPGNIYWDLFKKCAFGSLDPSSFPELEDIGKKIADRLKGSPLAAKTLGGILHVNMTTRQWRNILNSELWQIEQADGDILPALRVSYQYLPIHLKRCFLICSLFPKDHRLYANLLSPIWMSDGIIPHHEKYIFGYKDNKGEEYFRDIESRCFVLRGQDDRLSLHDHMHDLAKSLSHDTCYCQEDNKWDLENHLSIRHLSLYHKPIELIDTEIGKCKKLRSLLFLDGFNSEIKLGPSTLASLFDQLPYLRVLDLEMCQIQELPDNIGKLKLLFYINLSYTKIRSLPESICQLYNLQVVNVEGCPLESFPKMFHNLINLRLITEMMEISSLIPGIGKLTSLEKLPEFKVLNKDGHKVEELKNMTRLRGDIKISNLENVESRGDASQACLNNKEYLTSLTLSWSPNRIEDTVKDGIIIEGLEPHSNLQRLHIKNYGGITPASWMQTGKLSFLQHFTIEGCSNLVNLEDWFVRDQLLSLRVLNINDCVKLASLPFEWIANSSLSWLVIKNCPLLSCPSNLILPCSLTILQIDSCGELDKLFPSCLQNVYSLNQLELHNCHYVTSLPILSNHLKKLKLTNCAELQYLNLANPSILEILDILKCPKLMQSDPLRTDNKAPTERIKHLRQLHIDNTSLLKLPFLLCPPCSLDQLIVWNSPEEKMFRGDVHGWLSRLQNLEQLIFTNCSNLESLPEELHTLKTLKRIQIRNCPKILSLPKNGLPPSVNYLYFPGCHPVLTEQLEKHEIAIMKGERENLQRRSAIQRYSVTFMPMGQPNKKAQFPDYPLCLFNSPLYK</sequence>
<dbReference type="Pfam" id="PF25019">
    <property type="entry name" value="LRR_R13L1-DRL21"/>
    <property type="match status" value="1"/>
</dbReference>
<dbReference type="InterPro" id="IPR036388">
    <property type="entry name" value="WH-like_DNA-bd_sf"/>
</dbReference>
<dbReference type="InterPro" id="IPR058922">
    <property type="entry name" value="WHD_DRP"/>
</dbReference>
<keyword evidence="2" id="KW-0433">Leucine-rich repeat</keyword>
<evidence type="ECO:0000256" key="4">
    <source>
        <dbReference type="ARBA" id="ARBA00022741"/>
    </source>
</evidence>
<dbReference type="InterPro" id="IPR002182">
    <property type="entry name" value="NB-ARC"/>
</dbReference>
<dbReference type="SUPFAM" id="SSF52058">
    <property type="entry name" value="L domain-like"/>
    <property type="match status" value="1"/>
</dbReference>
<keyword evidence="12" id="KW-1185">Reference proteome</keyword>
<reference evidence="11" key="1">
    <citation type="submission" date="2020-01" db="EMBL/GenBank/DDBJ databases">
        <title>Genome sequence of Kobresia littledalei, the first chromosome-level genome in the family Cyperaceae.</title>
        <authorList>
            <person name="Qu G."/>
        </authorList>
    </citation>
    <scope>NUCLEOTIDE SEQUENCE</scope>
    <source>
        <strain evidence="11">C.B.Clarke</strain>
        <tissue evidence="11">Leaf</tissue>
    </source>
</reference>
<dbReference type="AlphaFoldDB" id="A0A833QTI5"/>
<dbReference type="Pfam" id="PF18052">
    <property type="entry name" value="Rx_N"/>
    <property type="match status" value="1"/>
</dbReference>
<comment type="caution">
    <text evidence="11">The sequence shown here is derived from an EMBL/GenBank/DDBJ whole genome shotgun (WGS) entry which is preliminary data.</text>
</comment>
<evidence type="ECO:0000259" key="8">
    <source>
        <dbReference type="Pfam" id="PF18052"/>
    </source>
</evidence>
<gene>
    <name evidence="11" type="ORF">FCM35_KLT10438</name>
</gene>
<dbReference type="InterPro" id="IPR027417">
    <property type="entry name" value="P-loop_NTPase"/>
</dbReference>
<dbReference type="Gene3D" id="3.40.50.300">
    <property type="entry name" value="P-loop containing nucleotide triphosphate hydrolases"/>
    <property type="match status" value="1"/>
</dbReference>
<keyword evidence="5" id="KW-0611">Plant defense</keyword>
<organism evidence="11 12">
    <name type="scientific">Carex littledalei</name>
    <dbReference type="NCBI Taxonomy" id="544730"/>
    <lineage>
        <taxon>Eukaryota</taxon>
        <taxon>Viridiplantae</taxon>
        <taxon>Streptophyta</taxon>
        <taxon>Embryophyta</taxon>
        <taxon>Tracheophyta</taxon>
        <taxon>Spermatophyta</taxon>
        <taxon>Magnoliopsida</taxon>
        <taxon>Liliopsida</taxon>
        <taxon>Poales</taxon>
        <taxon>Cyperaceae</taxon>
        <taxon>Cyperoideae</taxon>
        <taxon>Cariceae</taxon>
        <taxon>Carex</taxon>
        <taxon>Carex subgen. Euthyceras</taxon>
    </lineage>
</organism>
<dbReference type="EMBL" id="SWLB01000020">
    <property type="protein sequence ID" value="KAF3325367.1"/>
    <property type="molecule type" value="Genomic_DNA"/>
</dbReference>
<evidence type="ECO:0000259" key="10">
    <source>
        <dbReference type="Pfam" id="PF25019"/>
    </source>
</evidence>